<evidence type="ECO:0000313" key="2">
    <source>
        <dbReference type="EMBL" id="CAF4820995.1"/>
    </source>
</evidence>
<protein>
    <submittedName>
        <fullName evidence="2">Uncharacterized protein</fullName>
    </submittedName>
</protein>
<sequence length="206" mass="23622">MFGSAVTWMIVLLFFHLSFSHTIPLNRYFYQNNKNGSGNIRVCKGSIIERSKKMVANLESAIRKIKDTTHEFGKNISARCFLNDEDRKQYEQLVIRKKYPYLDFKDLEMKLNPTNKHVRHNEAVHEISSFNEANACEANDESISVEIFNRGLSGVSIPNKSSGPFEFSIKNVKEVESLSGKTSESVLDTLKIDIDEYLKRKGFDLT</sequence>
<dbReference type="OrthoDB" id="7469563at2759"/>
<evidence type="ECO:0000313" key="3">
    <source>
        <dbReference type="Proteomes" id="UP000663880"/>
    </source>
</evidence>
<reference evidence="2" key="1">
    <citation type="submission" date="2021-02" db="EMBL/GenBank/DDBJ databases">
        <authorList>
            <person name="Steward A R."/>
        </authorList>
    </citation>
    <scope>NUCLEOTIDE SEQUENCE</scope>
</reference>
<name>A0A821QF53_9NEOP</name>
<feature type="signal peptide" evidence="1">
    <location>
        <begin position="1"/>
        <end position="20"/>
    </location>
</feature>
<dbReference type="Proteomes" id="UP000663880">
    <property type="component" value="Unassembled WGS sequence"/>
</dbReference>
<evidence type="ECO:0000256" key="1">
    <source>
        <dbReference type="SAM" id="SignalP"/>
    </source>
</evidence>
<proteinExistence type="predicted"/>
<keyword evidence="3" id="KW-1185">Reference proteome</keyword>
<gene>
    <name evidence="2" type="ORF">PMACD_LOCUS4600</name>
</gene>
<feature type="chain" id="PRO_5032744551" evidence="1">
    <location>
        <begin position="21"/>
        <end position="206"/>
    </location>
</feature>
<keyword evidence="1" id="KW-0732">Signal</keyword>
<comment type="caution">
    <text evidence="2">The sequence shown here is derived from an EMBL/GenBank/DDBJ whole genome shotgun (WGS) entry which is preliminary data.</text>
</comment>
<dbReference type="EMBL" id="CAJOBZ010000008">
    <property type="protein sequence ID" value="CAF4820995.1"/>
    <property type="molecule type" value="Genomic_DNA"/>
</dbReference>
<organism evidence="2 3">
    <name type="scientific">Pieris macdunnoughi</name>
    <dbReference type="NCBI Taxonomy" id="345717"/>
    <lineage>
        <taxon>Eukaryota</taxon>
        <taxon>Metazoa</taxon>
        <taxon>Ecdysozoa</taxon>
        <taxon>Arthropoda</taxon>
        <taxon>Hexapoda</taxon>
        <taxon>Insecta</taxon>
        <taxon>Pterygota</taxon>
        <taxon>Neoptera</taxon>
        <taxon>Endopterygota</taxon>
        <taxon>Lepidoptera</taxon>
        <taxon>Glossata</taxon>
        <taxon>Ditrysia</taxon>
        <taxon>Papilionoidea</taxon>
        <taxon>Pieridae</taxon>
        <taxon>Pierinae</taxon>
        <taxon>Pieris</taxon>
    </lineage>
</organism>
<dbReference type="AlphaFoldDB" id="A0A821QF53"/>
<accession>A0A821QF53</accession>